<evidence type="ECO:0000256" key="2">
    <source>
        <dbReference type="ARBA" id="ARBA00010792"/>
    </source>
</evidence>
<keyword evidence="4 7" id="KW-0812">Transmembrane</keyword>
<evidence type="ECO:0000313" key="10">
    <source>
        <dbReference type="Proteomes" id="UP000215506"/>
    </source>
</evidence>
<proteinExistence type="inferred from homology"/>
<evidence type="ECO:0000256" key="5">
    <source>
        <dbReference type="ARBA" id="ARBA00022989"/>
    </source>
</evidence>
<evidence type="ECO:0000256" key="7">
    <source>
        <dbReference type="RuleBase" id="RU367016"/>
    </source>
</evidence>
<dbReference type="GO" id="GO:0005886">
    <property type="term" value="C:plasma membrane"/>
    <property type="evidence" value="ECO:0007669"/>
    <property type="project" value="UniProtKB-SubCell"/>
</dbReference>
<evidence type="ECO:0000313" key="9">
    <source>
        <dbReference type="EMBL" id="OXR46123.1"/>
    </source>
</evidence>
<sequence length="291" mass="31480">MPATPLPLALGGFDPLQSAGPALVWTVVLVFVFLECAVIIGLFLPGDSMLLTAGIIFASHETGHTQVWALVVATMLAAIAGNQVGYVIGTRTGHRLIARKNGKYVNAENLARVSDLLHRHGFAAVLIARWIPWVRTLCPLVAGAAGMDHRRYTVASSIGAVIWAPILLLLGYYTGGYLNKVSWLMPAVSGSLVVVLIIGTVIGLRQYRAEMSRPAEDFDVDLEGHDGQTFDAKTFDSEGFDRQAFDSDALDTLPLEIRAADYPDTVPLRTVRPERTAAAGPARIVWTDPRH</sequence>
<comment type="caution">
    <text evidence="9">The sequence shown here is derived from an EMBL/GenBank/DDBJ whole genome shotgun (WGS) entry which is preliminary data.</text>
</comment>
<dbReference type="AlphaFoldDB" id="A0A231HB14"/>
<dbReference type="PANTHER" id="PTHR30353">
    <property type="entry name" value="INNER MEMBRANE PROTEIN DEDA-RELATED"/>
    <property type="match status" value="1"/>
</dbReference>
<gene>
    <name evidence="9" type="primary">yqjA</name>
    <name evidence="9" type="ORF">B7C42_01088</name>
</gene>
<keyword evidence="10" id="KW-1185">Reference proteome</keyword>
<dbReference type="PANTHER" id="PTHR30353:SF0">
    <property type="entry name" value="TRANSMEMBRANE PROTEIN"/>
    <property type="match status" value="1"/>
</dbReference>
<feature type="transmembrane region" description="Helical" evidence="7">
    <location>
        <begin position="67"/>
        <end position="88"/>
    </location>
</feature>
<evidence type="ECO:0000256" key="1">
    <source>
        <dbReference type="ARBA" id="ARBA00004651"/>
    </source>
</evidence>
<dbReference type="InterPro" id="IPR032816">
    <property type="entry name" value="VTT_dom"/>
</dbReference>
<comment type="subcellular location">
    <subcellularLocation>
        <location evidence="1 7">Cell membrane</location>
        <topology evidence="1 7">Multi-pass membrane protein</topology>
    </subcellularLocation>
</comment>
<dbReference type="Proteomes" id="UP000215506">
    <property type="component" value="Unassembled WGS sequence"/>
</dbReference>
<dbReference type="InterPro" id="IPR032818">
    <property type="entry name" value="DedA-like"/>
</dbReference>
<feature type="transmembrane region" description="Helical" evidence="7">
    <location>
        <begin position="22"/>
        <end position="46"/>
    </location>
</feature>
<keyword evidence="3 7" id="KW-1003">Cell membrane</keyword>
<dbReference type="EMBL" id="NGAF01000002">
    <property type="protein sequence ID" value="OXR46123.1"/>
    <property type="molecule type" value="Genomic_DNA"/>
</dbReference>
<keyword evidence="6 7" id="KW-0472">Membrane</keyword>
<evidence type="ECO:0000259" key="8">
    <source>
        <dbReference type="Pfam" id="PF09335"/>
    </source>
</evidence>
<reference evidence="9 10" key="1">
    <citation type="submission" date="2017-07" db="EMBL/GenBank/DDBJ databases">
        <title>First draft Genome Sequence of Nocardia cerradoensis isolated from human infection.</title>
        <authorList>
            <person name="Carrasco G."/>
        </authorList>
    </citation>
    <scope>NUCLEOTIDE SEQUENCE [LARGE SCALE GENOMIC DNA]</scope>
    <source>
        <strain evidence="9 10">CNM20130759</strain>
    </source>
</reference>
<keyword evidence="5 7" id="KW-1133">Transmembrane helix</keyword>
<comment type="similarity">
    <text evidence="2 7">Belongs to the DedA family.</text>
</comment>
<name>A0A231HB14_9NOCA</name>
<dbReference type="Pfam" id="PF09335">
    <property type="entry name" value="VTT_dom"/>
    <property type="match status" value="1"/>
</dbReference>
<evidence type="ECO:0000256" key="4">
    <source>
        <dbReference type="ARBA" id="ARBA00022692"/>
    </source>
</evidence>
<feature type="domain" description="VTT" evidence="8">
    <location>
        <begin position="44"/>
        <end position="172"/>
    </location>
</feature>
<feature type="transmembrane region" description="Helical" evidence="7">
    <location>
        <begin position="154"/>
        <end position="175"/>
    </location>
</feature>
<protein>
    <submittedName>
        <fullName evidence="9">Inner membrane protein YqjA</fullName>
    </submittedName>
</protein>
<accession>A0A231HB14</accession>
<evidence type="ECO:0000256" key="3">
    <source>
        <dbReference type="ARBA" id="ARBA00022475"/>
    </source>
</evidence>
<feature type="transmembrane region" description="Helical" evidence="7">
    <location>
        <begin position="181"/>
        <end position="204"/>
    </location>
</feature>
<organism evidence="9 10">
    <name type="scientific">Nocardia cerradoensis</name>
    <dbReference type="NCBI Taxonomy" id="85688"/>
    <lineage>
        <taxon>Bacteria</taxon>
        <taxon>Bacillati</taxon>
        <taxon>Actinomycetota</taxon>
        <taxon>Actinomycetes</taxon>
        <taxon>Mycobacteriales</taxon>
        <taxon>Nocardiaceae</taxon>
        <taxon>Nocardia</taxon>
    </lineage>
</organism>
<evidence type="ECO:0000256" key="6">
    <source>
        <dbReference type="ARBA" id="ARBA00023136"/>
    </source>
</evidence>